<keyword evidence="1" id="KW-1133">Transmembrane helix</keyword>
<reference evidence="4 5" key="1">
    <citation type="submission" date="2016-12" db="EMBL/GenBank/DDBJ databases">
        <title>Diversity of luminous bacteria.</title>
        <authorList>
            <person name="Yoshizawa S."/>
            <person name="Kogure K."/>
        </authorList>
    </citation>
    <scope>NUCLEOTIDE SEQUENCE [LARGE SCALE GENOMIC DNA]</scope>
    <source>
        <strain evidence="4 5">ATCC 33715</strain>
    </source>
</reference>
<comment type="caution">
    <text evidence="4">The sequence shown here is derived from an EMBL/GenBank/DDBJ whole genome shotgun (WGS) entry which is preliminary data.</text>
</comment>
<keyword evidence="1" id="KW-0472">Membrane</keyword>
<dbReference type="AlphaFoldDB" id="A0A2S7X4F3"/>
<gene>
    <name evidence="4" type="ORF">BTO22_16610</name>
</gene>
<proteinExistence type="predicted"/>
<dbReference type="SUPFAM" id="SSF55073">
    <property type="entry name" value="Nucleotide cyclase"/>
    <property type="match status" value="1"/>
</dbReference>
<dbReference type="InterPro" id="IPR029787">
    <property type="entry name" value="Nucleotide_cyclase"/>
</dbReference>
<accession>A0A2S7X4F3</accession>
<name>A0A2S7X4F3_9GAMM</name>
<dbReference type="RefSeq" id="WP_060991960.1">
    <property type="nucleotide sequence ID" value="NZ_CAWNRT010000002.1"/>
</dbReference>
<dbReference type="Gene3D" id="6.10.340.10">
    <property type="match status" value="1"/>
</dbReference>
<dbReference type="InterPro" id="IPR043128">
    <property type="entry name" value="Rev_trsase/Diguanyl_cyclase"/>
</dbReference>
<dbReference type="InterPro" id="IPR003660">
    <property type="entry name" value="HAMP_dom"/>
</dbReference>
<feature type="domain" description="HAMP" evidence="2">
    <location>
        <begin position="180"/>
        <end position="233"/>
    </location>
</feature>
<dbReference type="PROSITE" id="PS50885">
    <property type="entry name" value="HAMP"/>
    <property type="match status" value="1"/>
</dbReference>
<dbReference type="Proteomes" id="UP000239263">
    <property type="component" value="Unassembled WGS sequence"/>
</dbReference>
<evidence type="ECO:0000259" key="2">
    <source>
        <dbReference type="PROSITE" id="PS50885"/>
    </source>
</evidence>
<dbReference type="Gene3D" id="3.30.450.20">
    <property type="entry name" value="PAS domain"/>
    <property type="match status" value="1"/>
</dbReference>
<dbReference type="InterPro" id="IPR033417">
    <property type="entry name" value="CHASE8"/>
</dbReference>
<dbReference type="Pfam" id="PF00990">
    <property type="entry name" value="GGDEF"/>
    <property type="match status" value="1"/>
</dbReference>
<evidence type="ECO:0000259" key="3">
    <source>
        <dbReference type="PROSITE" id="PS50887"/>
    </source>
</evidence>
<dbReference type="Gene3D" id="3.30.70.270">
    <property type="match status" value="1"/>
</dbReference>
<feature type="transmembrane region" description="Helical" evidence="1">
    <location>
        <begin position="156"/>
        <end position="175"/>
    </location>
</feature>
<dbReference type="GO" id="GO:0007165">
    <property type="term" value="P:signal transduction"/>
    <property type="evidence" value="ECO:0007669"/>
    <property type="project" value="InterPro"/>
</dbReference>
<evidence type="ECO:0000256" key="1">
    <source>
        <dbReference type="SAM" id="Phobius"/>
    </source>
</evidence>
<dbReference type="Pfam" id="PF17152">
    <property type="entry name" value="CHASE8"/>
    <property type="match status" value="1"/>
</dbReference>
<dbReference type="Pfam" id="PF13426">
    <property type="entry name" value="PAS_9"/>
    <property type="match status" value="2"/>
</dbReference>
<dbReference type="OrthoDB" id="9812260at2"/>
<feature type="transmembrane region" description="Helical" evidence="1">
    <location>
        <begin position="15"/>
        <end position="39"/>
    </location>
</feature>
<dbReference type="PANTHER" id="PTHR44757:SF2">
    <property type="entry name" value="BIOFILM ARCHITECTURE MAINTENANCE PROTEIN MBAA"/>
    <property type="match status" value="1"/>
</dbReference>
<dbReference type="SMART" id="SM00267">
    <property type="entry name" value="GGDEF"/>
    <property type="match status" value="1"/>
</dbReference>
<sequence length="666" mass="75956">MIHHWFSALPLRKKVIYPIWTLLTLSTIILGASVAHFVGITHSANLYTRTSILTQGIASNLSGALIFNDKQTGLDQMDALSFDPEVIAAYVEGANKEVFAKLDNLPSNCQWINQNINCHSSIFFAITHPITLDNEHLGNLTVWASKDKMFKQRNQIITIFLFTSVLLSAFALFFAHRVHRLIATPLLSIFHSMQSVIKKGVTNQRLEVIHPDELGMVTRCFNDMLDNLSHRDSLLSQAFQHLEDKNHYINQVLDSLEQGLLVVPPNKKITYYNPAARRLLPYITHDEQDASTELITAPLGAIFNDFEPINKLLALEEHIEQHKRLEPIIIRHQLTNQLYQVSTYPIAGVNNSLIHIEDISARYLAEQRQRMAEMIFDQNPSSVIVLTRKLNIETKNNAFIRIFGDIDNLNKLYLRQTLGLNFSVFKQLLTHGFLKINAEVSSSELSNNLKDTSAWLPCLVTIKTIKNSDNKVESFIVSISDQTQILELKRLSFESNHDALTGLANRKNAYQRLIKSHQQQESAYLLFVDLDGFKAVNDTYGHQCGDELLKVIAQRLTHCVCQKDLVARLSGDEFLLGIYLSKETSTEDHNIHTVLQHILDTINQPIIIKNNTAKVSASIGVYYWDKYSRSDLESALQQADKAMYRAKLLGKNRYHLRQQSEFIYEY</sequence>
<dbReference type="EMBL" id="MSCO01000002">
    <property type="protein sequence ID" value="PQJ85096.1"/>
    <property type="molecule type" value="Genomic_DNA"/>
</dbReference>
<dbReference type="CDD" id="cd06225">
    <property type="entry name" value="HAMP"/>
    <property type="match status" value="1"/>
</dbReference>
<dbReference type="InterPro" id="IPR052155">
    <property type="entry name" value="Biofilm_reg_signaling"/>
</dbReference>
<dbReference type="InterPro" id="IPR000014">
    <property type="entry name" value="PAS"/>
</dbReference>
<evidence type="ECO:0000313" key="5">
    <source>
        <dbReference type="Proteomes" id="UP000239263"/>
    </source>
</evidence>
<dbReference type="NCBIfam" id="TIGR00254">
    <property type="entry name" value="GGDEF"/>
    <property type="match status" value="1"/>
</dbReference>
<feature type="domain" description="GGDEF" evidence="3">
    <location>
        <begin position="521"/>
        <end position="659"/>
    </location>
</feature>
<keyword evidence="1" id="KW-0812">Transmembrane</keyword>
<dbReference type="PANTHER" id="PTHR44757">
    <property type="entry name" value="DIGUANYLATE CYCLASE DGCP"/>
    <property type="match status" value="1"/>
</dbReference>
<organism evidence="4 5">
    <name type="scientific">Aliivibrio sifiae</name>
    <dbReference type="NCBI Taxonomy" id="566293"/>
    <lineage>
        <taxon>Bacteria</taxon>
        <taxon>Pseudomonadati</taxon>
        <taxon>Pseudomonadota</taxon>
        <taxon>Gammaproteobacteria</taxon>
        <taxon>Vibrionales</taxon>
        <taxon>Vibrionaceae</taxon>
        <taxon>Aliivibrio</taxon>
    </lineage>
</organism>
<protein>
    <submittedName>
        <fullName evidence="4">GGDEF domain-containing protein</fullName>
    </submittedName>
</protein>
<evidence type="ECO:0000313" key="4">
    <source>
        <dbReference type="EMBL" id="PQJ85096.1"/>
    </source>
</evidence>
<dbReference type="InterPro" id="IPR000160">
    <property type="entry name" value="GGDEF_dom"/>
</dbReference>
<dbReference type="CDD" id="cd01949">
    <property type="entry name" value="GGDEF"/>
    <property type="match status" value="1"/>
</dbReference>
<dbReference type="GO" id="GO:0016020">
    <property type="term" value="C:membrane"/>
    <property type="evidence" value="ECO:0007669"/>
    <property type="project" value="InterPro"/>
</dbReference>
<dbReference type="PROSITE" id="PS50887">
    <property type="entry name" value="GGDEF"/>
    <property type="match status" value="1"/>
</dbReference>